<evidence type="ECO:0000259" key="2">
    <source>
        <dbReference type="Pfam" id="PF02371"/>
    </source>
</evidence>
<comment type="caution">
    <text evidence="3">The sequence shown here is derived from an EMBL/GenBank/DDBJ whole genome shotgun (WGS) entry which is preliminary data.</text>
</comment>
<organism evidence="3 4">
    <name type="scientific">Dactylosporangium cerinum</name>
    <dbReference type="NCBI Taxonomy" id="1434730"/>
    <lineage>
        <taxon>Bacteria</taxon>
        <taxon>Bacillati</taxon>
        <taxon>Actinomycetota</taxon>
        <taxon>Actinomycetes</taxon>
        <taxon>Micromonosporales</taxon>
        <taxon>Micromonosporaceae</taxon>
        <taxon>Dactylosporangium</taxon>
    </lineage>
</organism>
<evidence type="ECO:0000313" key="3">
    <source>
        <dbReference type="EMBL" id="MFC5006320.1"/>
    </source>
</evidence>
<dbReference type="InterPro" id="IPR003346">
    <property type="entry name" value="Transposase_20"/>
</dbReference>
<dbReference type="RefSeq" id="WP_380126939.1">
    <property type="nucleotide sequence ID" value="NZ_JBHSIU010000098.1"/>
</dbReference>
<dbReference type="Pfam" id="PF02371">
    <property type="entry name" value="Transposase_20"/>
    <property type="match status" value="1"/>
</dbReference>
<dbReference type="PANTHER" id="PTHR33055">
    <property type="entry name" value="TRANSPOSASE FOR INSERTION SEQUENCE ELEMENT IS1111A"/>
    <property type="match status" value="1"/>
</dbReference>
<dbReference type="Pfam" id="PF01548">
    <property type="entry name" value="DEDD_Tnp_IS110"/>
    <property type="match status" value="1"/>
</dbReference>
<reference evidence="4" key="1">
    <citation type="journal article" date="2019" name="Int. J. Syst. Evol. Microbiol.">
        <title>The Global Catalogue of Microorganisms (GCM) 10K type strain sequencing project: providing services to taxonomists for standard genome sequencing and annotation.</title>
        <authorList>
            <consortium name="The Broad Institute Genomics Platform"/>
            <consortium name="The Broad Institute Genome Sequencing Center for Infectious Disease"/>
            <person name="Wu L."/>
            <person name="Ma J."/>
        </authorList>
    </citation>
    <scope>NUCLEOTIDE SEQUENCE [LARGE SCALE GENOMIC DNA]</scope>
    <source>
        <strain evidence="4">CGMCC 4.7152</strain>
    </source>
</reference>
<gene>
    <name evidence="3" type="ORF">ACFPIJ_51930</name>
</gene>
<evidence type="ECO:0000313" key="4">
    <source>
        <dbReference type="Proteomes" id="UP001595912"/>
    </source>
</evidence>
<dbReference type="InterPro" id="IPR002525">
    <property type="entry name" value="Transp_IS110-like_N"/>
</dbReference>
<dbReference type="InterPro" id="IPR047650">
    <property type="entry name" value="Transpos_IS110"/>
</dbReference>
<proteinExistence type="predicted"/>
<feature type="domain" description="Transposase IS116/IS110/IS902 C-terminal" evidence="2">
    <location>
        <begin position="196"/>
        <end position="277"/>
    </location>
</feature>
<feature type="non-terminal residue" evidence="3">
    <location>
        <position position="1"/>
    </location>
</feature>
<protein>
    <submittedName>
        <fullName evidence="3">IS110 family transposase</fullName>
    </submittedName>
</protein>
<dbReference type="Proteomes" id="UP001595912">
    <property type="component" value="Unassembled WGS sequence"/>
</dbReference>
<sequence length="320" mass="35185">ATFPTTAAGYQQLLTWAHSFSILDRAGVEGTGSYGAALTRHLRRHQITVIEVNRPDRAAHRRHGKTDTIDAVAAAHAVLSQRATTTAKTADGPVEILRLLRLARASAVKSRTQAVNQLKAVIVSADPALRDQLAGCTAAALIRHCADLPDTTPTNVADATRYTLRRLARRIQTLTTEEHELQQQITAVLDTHAPQLLQRNGIGPDSASALLVSAGDNPDRMHTEASFAALCGVSPVEASSGKTSRRRLNRGGDRRANAALYRIALTRARDDQRTRDYLDRRTAQGHTRREIIRCLKRYIAREVYHLIQQLNTTDHTPRTA</sequence>
<dbReference type="PANTHER" id="PTHR33055:SF16">
    <property type="entry name" value="TRANSPOSASE FOR INSERTION SEQUENCE ELEMENT IS1547"/>
    <property type="match status" value="1"/>
</dbReference>
<accession>A0ABV9WEF1</accession>
<evidence type="ECO:0000259" key="1">
    <source>
        <dbReference type="Pfam" id="PF01548"/>
    </source>
</evidence>
<keyword evidence="4" id="KW-1185">Reference proteome</keyword>
<dbReference type="EMBL" id="JBHSIU010000098">
    <property type="protein sequence ID" value="MFC5006320.1"/>
    <property type="molecule type" value="Genomic_DNA"/>
</dbReference>
<feature type="domain" description="Transposase IS110-like N-terminal" evidence="1">
    <location>
        <begin position="2"/>
        <end position="123"/>
    </location>
</feature>
<name>A0ABV9WEF1_9ACTN</name>
<dbReference type="NCBIfam" id="NF033542">
    <property type="entry name" value="transpos_IS110"/>
    <property type="match status" value="1"/>
</dbReference>